<accession>A0A016UX56</accession>
<reference evidence="2" key="1">
    <citation type="journal article" date="2015" name="Nat. Genet.">
        <title>The genome and transcriptome of the zoonotic hookworm Ancylostoma ceylanicum identify infection-specific gene families.</title>
        <authorList>
            <person name="Schwarz E.M."/>
            <person name="Hu Y."/>
            <person name="Antoshechkin I."/>
            <person name="Miller M.M."/>
            <person name="Sternberg P.W."/>
            <person name="Aroian R.V."/>
        </authorList>
    </citation>
    <scope>NUCLEOTIDE SEQUENCE</scope>
    <source>
        <strain evidence="2">HY135</strain>
    </source>
</reference>
<name>A0A016UX56_9BILA</name>
<dbReference type="Proteomes" id="UP000024635">
    <property type="component" value="Unassembled WGS sequence"/>
</dbReference>
<gene>
    <name evidence="1" type="primary">Acey_s0024.g937</name>
    <name evidence="1" type="ORF">Y032_0024g937</name>
</gene>
<dbReference type="AlphaFoldDB" id="A0A016UX56"/>
<sequence length="140" mass="15682">MTLLIVYEGLMSYSICGCLSRKPPNITSHRRNYFGYMTVSGKRNSEPMDRCERPPRKPWLIQTGRVLHHDGTSTIPGRMGYVRQCEQILNASVQTSEATGYFKVGTAAPPAPLWPVFGEIDKCDHHHSTSVDFIAIAPCQ</sequence>
<organism evidence="1 2">
    <name type="scientific">Ancylostoma ceylanicum</name>
    <dbReference type="NCBI Taxonomy" id="53326"/>
    <lineage>
        <taxon>Eukaryota</taxon>
        <taxon>Metazoa</taxon>
        <taxon>Ecdysozoa</taxon>
        <taxon>Nematoda</taxon>
        <taxon>Chromadorea</taxon>
        <taxon>Rhabditida</taxon>
        <taxon>Rhabditina</taxon>
        <taxon>Rhabditomorpha</taxon>
        <taxon>Strongyloidea</taxon>
        <taxon>Ancylostomatidae</taxon>
        <taxon>Ancylostomatinae</taxon>
        <taxon>Ancylostoma</taxon>
    </lineage>
</organism>
<keyword evidence="2" id="KW-1185">Reference proteome</keyword>
<proteinExistence type="predicted"/>
<protein>
    <submittedName>
        <fullName evidence="1">Uncharacterized protein</fullName>
    </submittedName>
</protein>
<comment type="caution">
    <text evidence="1">The sequence shown here is derived from an EMBL/GenBank/DDBJ whole genome shotgun (WGS) entry which is preliminary data.</text>
</comment>
<evidence type="ECO:0000313" key="1">
    <source>
        <dbReference type="EMBL" id="EYC19561.1"/>
    </source>
</evidence>
<dbReference type="EMBL" id="JARK01001360">
    <property type="protein sequence ID" value="EYC19561.1"/>
    <property type="molecule type" value="Genomic_DNA"/>
</dbReference>
<evidence type="ECO:0000313" key="2">
    <source>
        <dbReference type="Proteomes" id="UP000024635"/>
    </source>
</evidence>